<evidence type="ECO:0000256" key="3">
    <source>
        <dbReference type="ARBA" id="ARBA00022837"/>
    </source>
</evidence>
<proteinExistence type="predicted"/>
<dbReference type="GO" id="GO:0005509">
    <property type="term" value="F:calcium ion binding"/>
    <property type="evidence" value="ECO:0007669"/>
    <property type="project" value="UniProtKB-UniRule"/>
</dbReference>
<dbReference type="Gene3D" id="2.60.40.60">
    <property type="entry name" value="Cadherins"/>
    <property type="match status" value="1"/>
</dbReference>
<dbReference type="InterPro" id="IPR002126">
    <property type="entry name" value="Cadherin-like_dom"/>
</dbReference>
<dbReference type="SUPFAM" id="SSF49313">
    <property type="entry name" value="Cadherin-like"/>
    <property type="match status" value="1"/>
</dbReference>
<dbReference type="EMBL" id="JAMKFB020000024">
    <property type="protein sequence ID" value="KAL0157128.1"/>
    <property type="molecule type" value="Genomic_DNA"/>
</dbReference>
<feature type="domain" description="Cadherin" evidence="6">
    <location>
        <begin position="2"/>
        <end position="55"/>
    </location>
</feature>
<dbReference type="InterPro" id="IPR015919">
    <property type="entry name" value="Cadherin-like_sf"/>
</dbReference>
<sequence length="70" mass="7843">MTQGTLLSSTSSQVKELPFYILQAQAINRSSKQPVEPESEFIIKVQDINDNTPVFINEPYVSSIPEMCPI</sequence>
<comment type="subcellular location">
    <subcellularLocation>
        <location evidence="1">Membrane</location>
    </subcellularLocation>
</comment>
<organism evidence="7 8">
    <name type="scientific">Cirrhinus mrigala</name>
    <name type="common">Mrigala</name>
    <dbReference type="NCBI Taxonomy" id="683832"/>
    <lineage>
        <taxon>Eukaryota</taxon>
        <taxon>Metazoa</taxon>
        <taxon>Chordata</taxon>
        <taxon>Craniata</taxon>
        <taxon>Vertebrata</taxon>
        <taxon>Euteleostomi</taxon>
        <taxon>Actinopterygii</taxon>
        <taxon>Neopterygii</taxon>
        <taxon>Teleostei</taxon>
        <taxon>Ostariophysi</taxon>
        <taxon>Cypriniformes</taxon>
        <taxon>Cyprinidae</taxon>
        <taxon>Labeoninae</taxon>
        <taxon>Labeonini</taxon>
        <taxon>Cirrhinus</taxon>
    </lineage>
</organism>
<evidence type="ECO:0000259" key="6">
    <source>
        <dbReference type="PROSITE" id="PS50268"/>
    </source>
</evidence>
<dbReference type="GO" id="GO:0016020">
    <property type="term" value="C:membrane"/>
    <property type="evidence" value="ECO:0007669"/>
    <property type="project" value="UniProtKB-SubCell"/>
</dbReference>
<name>A0ABD0NA14_CIRMR</name>
<dbReference type="Proteomes" id="UP001529510">
    <property type="component" value="Unassembled WGS sequence"/>
</dbReference>
<evidence type="ECO:0000256" key="5">
    <source>
        <dbReference type="PROSITE-ProRule" id="PRU00043"/>
    </source>
</evidence>
<dbReference type="PROSITE" id="PS00232">
    <property type="entry name" value="CADHERIN_1"/>
    <property type="match status" value="1"/>
</dbReference>
<evidence type="ECO:0000313" key="8">
    <source>
        <dbReference type="Proteomes" id="UP001529510"/>
    </source>
</evidence>
<dbReference type="PANTHER" id="PTHR24027:SF323">
    <property type="entry name" value="CADHERIN-19"/>
    <property type="match status" value="1"/>
</dbReference>
<dbReference type="PANTHER" id="PTHR24027">
    <property type="entry name" value="CADHERIN-23"/>
    <property type="match status" value="1"/>
</dbReference>
<reference evidence="7 8" key="1">
    <citation type="submission" date="2024-05" db="EMBL/GenBank/DDBJ databases">
        <title>Genome sequencing and assembly of Indian major carp, Cirrhinus mrigala (Hamilton, 1822).</title>
        <authorList>
            <person name="Mohindra V."/>
            <person name="Chowdhury L.M."/>
            <person name="Lal K."/>
            <person name="Jena J.K."/>
        </authorList>
    </citation>
    <scope>NUCLEOTIDE SEQUENCE [LARGE SCALE GENOMIC DNA]</scope>
    <source>
        <strain evidence="7">CM1030</strain>
        <tissue evidence="7">Blood</tissue>
    </source>
</reference>
<dbReference type="AlphaFoldDB" id="A0ABD0NA14"/>
<keyword evidence="4" id="KW-0472">Membrane</keyword>
<dbReference type="PROSITE" id="PS50268">
    <property type="entry name" value="CADHERIN_2"/>
    <property type="match status" value="1"/>
</dbReference>
<dbReference type="InterPro" id="IPR020894">
    <property type="entry name" value="Cadherin_CS"/>
</dbReference>
<evidence type="ECO:0000313" key="7">
    <source>
        <dbReference type="EMBL" id="KAL0157128.1"/>
    </source>
</evidence>
<dbReference type="GO" id="GO:0009653">
    <property type="term" value="P:anatomical structure morphogenesis"/>
    <property type="evidence" value="ECO:0007669"/>
    <property type="project" value="UniProtKB-ARBA"/>
</dbReference>
<evidence type="ECO:0000256" key="1">
    <source>
        <dbReference type="ARBA" id="ARBA00004370"/>
    </source>
</evidence>
<accession>A0ABD0NA14</accession>
<feature type="non-terminal residue" evidence="7">
    <location>
        <position position="70"/>
    </location>
</feature>
<keyword evidence="8" id="KW-1185">Reference proteome</keyword>
<comment type="caution">
    <text evidence="7">The sequence shown here is derived from an EMBL/GenBank/DDBJ whole genome shotgun (WGS) entry which is preliminary data.</text>
</comment>
<evidence type="ECO:0000256" key="4">
    <source>
        <dbReference type="ARBA" id="ARBA00023136"/>
    </source>
</evidence>
<keyword evidence="2" id="KW-0677">Repeat</keyword>
<keyword evidence="3 5" id="KW-0106">Calcium</keyword>
<gene>
    <name evidence="7" type="ORF">M9458_048374</name>
</gene>
<dbReference type="InterPro" id="IPR039808">
    <property type="entry name" value="Cadherin"/>
</dbReference>
<protein>
    <recommendedName>
        <fullName evidence="6">Cadherin domain-containing protein</fullName>
    </recommendedName>
</protein>
<evidence type="ECO:0000256" key="2">
    <source>
        <dbReference type="ARBA" id="ARBA00022737"/>
    </source>
</evidence>